<feature type="non-terminal residue" evidence="1">
    <location>
        <position position="122"/>
    </location>
</feature>
<dbReference type="EMBL" id="JAVRJZ010000082">
    <property type="protein sequence ID" value="KAK2703596.1"/>
    <property type="molecule type" value="Genomic_DNA"/>
</dbReference>
<accession>A0AA88H9X3</accession>
<proteinExistence type="predicted"/>
<dbReference type="AlphaFoldDB" id="A0AA88H9X3"/>
<gene>
    <name evidence="1" type="ORF">QYM36_017997</name>
</gene>
<sequence>MDLISREKVPHKMRGPDWLKGLSGYMVPPGRPELWQIPALSSTKGSRGSPKLSIFGGIKDSNYQRRTVGLAWRVWHTLKCPAVTGKSVAPVINHLYEMMEANIEDNCQQAFSSEEALGLLER</sequence>
<evidence type="ECO:0000313" key="2">
    <source>
        <dbReference type="Proteomes" id="UP001187531"/>
    </source>
</evidence>
<keyword evidence="2" id="KW-1185">Reference proteome</keyword>
<organism evidence="1 2">
    <name type="scientific">Artemia franciscana</name>
    <name type="common">Brine shrimp</name>
    <name type="synonym">Artemia sanfranciscana</name>
    <dbReference type="NCBI Taxonomy" id="6661"/>
    <lineage>
        <taxon>Eukaryota</taxon>
        <taxon>Metazoa</taxon>
        <taxon>Ecdysozoa</taxon>
        <taxon>Arthropoda</taxon>
        <taxon>Crustacea</taxon>
        <taxon>Branchiopoda</taxon>
        <taxon>Anostraca</taxon>
        <taxon>Artemiidae</taxon>
        <taxon>Artemia</taxon>
    </lineage>
</organism>
<dbReference type="Proteomes" id="UP001187531">
    <property type="component" value="Unassembled WGS sequence"/>
</dbReference>
<evidence type="ECO:0000313" key="1">
    <source>
        <dbReference type="EMBL" id="KAK2703596.1"/>
    </source>
</evidence>
<protein>
    <submittedName>
        <fullName evidence="1">Uncharacterized protein</fullName>
    </submittedName>
</protein>
<comment type="caution">
    <text evidence="1">The sequence shown here is derived from an EMBL/GenBank/DDBJ whole genome shotgun (WGS) entry which is preliminary data.</text>
</comment>
<reference evidence="1" key="1">
    <citation type="submission" date="2023-07" db="EMBL/GenBank/DDBJ databases">
        <title>Chromosome-level genome assembly of Artemia franciscana.</title>
        <authorList>
            <person name="Jo E."/>
        </authorList>
    </citation>
    <scope>NUCLEOTIDE SEQUENCE</scope>
    <source>
        <tissue evidence="1">Whole body</tissue>
    </source>
</reference>
<name>A0AA88H9X3_ARTSF</name>